<organism evidence="5 6">
    <name type="scientific">Bremia lactucae</name>
    <name type="common">Lettuce downy mildew</name>
    <dbReference type="NCBI Taxonomy" id="4779"/>
    <lineage>
        <taxon>Eukaryota</taxon>
        <taxon>Sar</taxon>
        <taxon>Stramenopiles</taxon>
        <taxon>Oomycota</taxon>
        <taxon>Peronosporomycetes</taxon>
        <taxon>Peronosporales</taxon>
        <taxon>Peronosporaceae</taxon>
        <taxon>Bremia</taxon>
    </lineage>
</organism>
<evidence type="ECO:0000256" key="1">
    <source>
        <dbReference type="ARBA" id="ARBA00022593"/>
    </source>
</evidence>
<dbReference type="EMBL" id="SHOA02000013">
    <property type="protein sequence ID" value="TDH68041.1"/>
    <property type="molecule type" value="Genomic_DNA"/>
</dbReference>
<protein>
    <submittedName>
        <fullName evidence="5">Uncharacterized protein</fullName>
    </submittedName>
</protein>
<dbReference type="InterPro" id="IPR008733">
    <property type="entry name" value="PEX11"/>
</dbReference>
<comment type="caution">
    <text evidence="5">The sequence shown here is derived from an EMBL/GenBank/DDBJ whole genome shotgun (WGS) entry which is preliminary data.</text>
</comment>
<keyword evidence="6" id="KW-1185">Reference proteome</keyword>
<dbReference type="Proteomes" id="UP000294530">
    <property type="component" value="Unassembled WGS sequence"/>
</dbReference>
<dbReference type="GeneID" id="94352359"/>
<name>A0A976IDS1_BRELC</name>
<keyword evidence="2" id="KW-0472">Membrane</keyword>
<evidence type="ECO:0000313" key="6">
    <source>
        <dbReference type="Proteomes" id="UP000294530"/>
    </source>
</evidence>
<dbReference type="OrthoDB" id="10005898at2759"/>
<evidence type="ECO:0000256" key="3">
    <source>
        <dbReference type="ARBA" id="ARBA00023140"/>
    </source>
</evidence>
<sequence>MGKPKVESVDKLARYSSSTLRAEKVYKTIGYGLGAMGHLMAHVTQQETETSKGLQAIASNIAMARYVIRITGGFESYVAWKNNSWCYNDDSEHVKRIVSLQALSMMVYYPLDHISYIGAPMLLNIDALKLSRQSCQAWGIYILLDIYANTIRELSNRSQLICVSVSVHLNSLPFKHAVASYITCNFVTFSSLGHAYNGSRCLFTYFLAKI</sequence>
<dbReference type="PANTHER" id="PTHR12652:SF25">
    <property type="entry name" value="MICROBODY (PEROXISOME) PROLIFERATION PROTEIN PEROXIN 11C (EUROFUNG)"/>
    <property type="match status" value="1"/>
</dbReference>
<keyword evidence="1" id="KW-0962">Peroxisome biogenesis</keyword>
<dbReference type="AlphaFoldDB" id="A0A976IDS1"/>
<reference evidence="5 6" key="1">
    <citation type="journal article" date="2021" name="Genome Biol.">
        <title>AFLAP: assembly-free linkage analysis pipeline using k-mers from genome sequencing data.</title>
        <authorList>
            <person name="Fletcher K."/>
            <person name="Zhang L."/>
            <person name="Gil J."/>
            <person name="Han R."/>
            <person name="Cavanaugh K."/>
            <person name="Michelmore R."/>
        </authorList>
    </citation>
    <scope>NUCLEOTIDE SEQUENCE [LARGE SCALE GENOMIC DNA]</scope>
    <source>
        <strain evidence="5 6">SF5</strain>
    </source>
</reference>
<dbReference type="KEGG" id="blac:94352359"/>
<evidence type="ECO:0000256" key="4">
    <source>
        <dbReference type="ARBA" id="ARBA00046271"/>
    </source>
</evidence>
<proteinExistence type="predicted"/>
<comment type="subcellular location">
    <subcellularLocation>
        <location evidence="4">Peroxisome membrane</location>
    </subcellularLocation>
</comment>
<gene>
    <name evidence="5" type="ORF">CCR75_008638</name>
</gene>
<dbReference type="GO" id="GO:0005778">
    <property type="term" value="C:peroxisomal membrane"/>
    <property type="evidence" value="ECO:0007669"/>
    <property type="project" value="UniProtKB-SubCell"/>
</dbReference>
<dbReference type="Pfam" id="PF05648">
    <property type="entry name" value="PEX11"/>
    <property type="match status" value="1"/>
</dbReference>
<keyword evidence="3" id="KW-0576">Peroxisome</keyword>
<dbReference type="GO" id="GO:0016559">
    <property type="term" value="P:peroxisome fission"/>
    <property type="evidence" value="ECO:0007669"/>
    <property type="project" value="InterPro"/>
</dbReference>
<evidence type="ECO:0000256" key="2">
    <source>
        <dbReference type="ARBA" id="ARBA00023136"/>
    </source>
</evidence>
<accession>A0A976IDS1</accession>
<evidence type="ECO:0000313" key="5">
    <source>
        <dbReference type="EMBL" id="TDH68041.1"/>
    </source>
</evidence>
<dbReference type="RefSeq" id="XP_067817540.1">
    <property type="nucleotide sequence ID" value="XM_067966688.1"/>
</dbReference>
<dbReference type="PANTHER" id="PTHR12652">
    <property type="entry name" value="PEROXISOMAL BIOGENESIS FACTOR 11"/>
    <property type="match status" value="1"/>
</dbReference>